<feature type="compositionally biased region" description="Basic and acidic residues" evidence="1">
    <location>
        <begin position="94"/>
        <end position="103"/>
    </location>
</feature>
<feature type="transmembrane region" description="Helical" evidence="2">
    <location>
        <begin position="185"/>
        <end position="204"/>
    </location>
</feature>
<evidence type="ECO:0000313" key="3">
    <source>
        <dbReference type="EMBL" id="SPO02237.1"/>
    </source>
</evidence>
<proteinExistence type="predicted"/>
<evidence type="ECO:0000256" key="1">
    <source>
        <dbReference type="SAM" id="MobiDB-lite"/>
    </source>
</evidence>
<keyword evidence="2" id="KW-0812">Transmembrane</keyword>
<sequence>MPRRQDLPVESSWRMVEGGENDSFDTSIVHDDEGGGSDPFLSPPSQLSSGGLMSVGGSQDSLGDFVSRADDERVILRSPFRPSLPEARQTPPRGQREREKEGARAAAAGERTPDPEFYMPTVEVEGRRPAGQGRSDGYNLRRRPARFGGDAGSPLKRGMRARLQAYDDGDGVEDRTFGEHVAASIPRAVLGILSWVFGVIGMAFRYAQRPLAVLLALYLLCGALIMAQNMVTKSIFVSLSPLCRIPGASYLDLPFCPHLQGPPSSPSESGGGGREGQGQKSEPTTGHVEFDDLMAVQAQFEQVLERSADGVSLPLEMKRSESAIRDLRTMVRYSDLSARDELAQEFDGYIDAARSSTSDLQRFNTHVGSAVDSIISVNRWMVRYLDSLSDSSSSSRPGGGGGGVGLLWSWTDWVFSPFQPTVAPEGVFDERALRDRYVEHTTAISDRISALILEATAILRHLSRAESHLSIIYDISARSTQSIRSRRDQILYTLWTLVGGNSAALSSLNGQLSLLRHVDAQRSAAVAQLSALIVDLERIEASLSDLRDRVAEPEVASRGGGTYAVPPLSVHVETIDRGVERLEDARKRIRAVENERIREALARGGVKDERLLEGK</sequence>
<evidence type="ECO:0000256" key="2">
    <source>
        <dbReference type="SAM" id="Phobius"/>
    </source>
</evidence>
<feature type="compositionally biased region" description="Low complexity" evidence="1">
    <location>
        <begin position="38"/>
        <end position="59"/>
    </location>
</feature>
<organism evidence="3 4">
    <name type="scientific">Cephalotrichum gorgonifer</name>
    <dbReference type="NCBI Taxonomy" id="2041049"/>
    <lineage>
        <taxon>Eukaryota</taxon>
        <taxon>Fungi</taxon>
        <taxon>Dikarya</taxon>
        <taxon>Ascomycota</taxon>
        <taxon>Pezizomycotina</taxon>
        <taxon>Sordariomycetes</taxon>
        <taxon>Hypocreomycetidae</taxon>
        <taxon>Microascales</taxon>
        <taxon>Microascaceae</taxon>
        <taxon>Cephalotrichum</taxon>
    </lineage>
</organism>
<dbReference type="EMBL" id="ONZQ02000006">
    <property type="protein sequence ID" value="SPO02237.1"/>
    <property type="molecule type" value="Genomic_DNA"/>
</dbReference>
<feature type="region of interest" description="Disordered" evidence="1">
    <location>
        <begin position="1"/>
        <end position="153"/>
    </location>
</feature>
<keyword evidence="4" id="KW-1185">Reference proteome</keyword>
<evidence type="ECO:0000313" key="4">
    <source>
        <dbReference type="Proteomes" id="UP001187682"/>
    </source>
</evidence>
<gene>
    <name evidence="3" type="ORF">DNG_04910</name>
</gene>
<keyword evidence="2" id="KW-1133">Transmembrane helix</keyword>
<name>A0AAE8SVT4_9PEZI</name>
<feature type="transmembrane region" description="Helical" evidence="2">
    <location>
        <begin position="211"/>
        <end position="231"/>
    </location>
</feature>
<feature type="region of interest" description="Disordered" evidence="1">
    <location>
        <begin position="261"/>
        <end position="285"/>
    </location>
</feature>
<comment type="caution">
    <text evidence="3">The sequence shown here is derived from an EMBL/GenBank/DDBJ whole genome shotgun (WGS) entry which is preliminary data.</text>
</comment>
<keyword evidence="2" id="KW-0472">Membrane</keyword>
<protein>
    <submittedName>
        <fullName evidence="3">Uncharacterized protein</fullName>
    </submittedName>
</protein>
<reference evidence="3" key="1">
    <citation type="submission" date="2018-03" db="EMBL/GenBank/DDBJ databases">
        <authorList>
            <person name="Guldener U."/>
        </authorList>
    </citation>
    <scope>NUCLEOTIDE SEQUENCE</scope>
</reference>
<accession>A0AAE8SVT4</accession>
<dbReference type="Proteomes" id="UP001187682">
    <property type="component" value="Unassembled WGS sequence"/>
</dbReference>
<dbReference type="AlphaFoldDB" id="A0AAE8SVT4"/>